<sequence>MKKFFRNLRKTTSSDGDLSTTSRNRSNSSLSDHSTFQRPPLRNNYSWKERTNYHSNQIEQANIPNDYDYAMNLQRMYDQESDNPVLVKIVSSQVNEEEDRNIAIELQRQLNEDIYSHSPIPEDNIIPNRNYEDNVPIEEYDEDINSGEEILTTLGISPGEIYSQDLEGIIHEFNETLSLKFPGATRKNIEISSRNPYIMFTEFTDAIKQFKEIDFILRPKITFKNEPAIDASGVFNDTIRQILETFMSLENPEYGGDGHLFIGDSTKIISNTAPVDFMDELDVFGDILFLAIIHDSPFPTDLDIVIFKYCLDLKSNISLDDLKRINVQKYNMAKEILNLKRNLSLSTVVGFDEWAEEKEITPIQKQVYSRSKDNLKKLTKLICEDVLINTRINQLEAIKKKLNKFGFFDILKAKQVKIEQIKGYMYQEVMSPDDIIQKLVVNPNLSQKQKKVLNWLIAWLREQRKEELQEFCRLVTGFTHPRNEISVAFKSTFHQESRELQLTPKFATCFHEITLAETFSSKQELSAVMNSQVNKTIHDDRFTIA</sequence>
<evidence type="ECO:0000256" key="2">
    <source>
        <dbReference type="PROSITE-ProRule" id="PRU00104"/>
    </source>
</evidence>
<keyword evidence="1 2" id="KW-0833">Ubl conjugation pathway</keyword>
<dbReference type="Pfam" id="PF00632">
    <property type="entry name" value="HECT"/>
    <property type="match status" value="1"/>
</dbReference>
<protein>
    <submittedName>
        <fullName evidence="5">6238_t:CDS:1</fullName>
    </submittedName>
</protein>
<dbReference type="SMART" id="SM00119">
    <property type="entry name" value="HECTc"/>
    <property type="match status" value="1"/>
</dbReference>
<dbReference type="OrthoDB" id="2356835at2759"/>
<keyword evidence="6" id="KW-1185">Reference proteome</keyword>
<name>A0A9N9ARX7_9GLOM</name>
<accession>A0A9N9ARX7</accession>
<organism evidence="5 6">
    <name type="scientific">Diversispora eburnea</name>
    <dbReference type="NCBI Taxonomy" id="1213867"/>
    <lineage>
        <taxon>Eukaryota</taxon>
        <taxon>Fungi</taxon>
        <taxon>Fungi incertae sedis</taxon>
        <taxon>Mucoromycota</taxon>
        <taxon>Glomeromycotina</taxon>
        <taxon>Glomeromycetes</taxon>
        <taxon>Diversisporales</taxon>
        <taxon>Diversisporaceae</taxon>
        <taxon>Diversispora</taxon>
    </lineage>
</organism>
<dbReference type="InterPro" id="IPR000569">
    <property type="entry name" value="HECT_dom"/>
</dbReference>
<dbReference type="GO" id="GO:0004842">
    <property type="term" value="F:ubiquitin-protein transferase activity"/>
    <property type="evidence" value="ECO:0007669"/>
    <property type="project" value="InterPro"/>
</dbReference>
<dbReference type="PROSITE" id="PS50237">
    <property type="entry name" value="HECT"/>
    <property type="match status" value="1"/>
</dbReference>
<reference evidence="5" key="1">
    <citation type="submission" date="2021-06" db="EMBL/GenBank/DDBJ databases">
        <authorList>
            <person name="Kallberg Y."/>
            <person name="Tangrot J."/>
            <person name="Rosling A."/>
        </authorList>
    </citation>
    <scope>NUCLEOTIDE SEQUENCE</scope>
    <source>
        <strain evidence="5">AZ414A</strain>
    </source>
</reference>
<dbReference type="Proteomes" id="UP000789706">
    <property type="component" value="Unassembled WGS sequence"/>
</dbReference>
<gene>
    <name evidence="5" type="ORF">DEBURN_LOCUS6700</name>
</gene>
<comment type="caution">
    <text evidence="5">The sequence shown here is derived from an EMBL/GenBank/DDBJ whole genome shotgun (WGS) entry which is preliminary data.</text>
</comment>
<dbReference type="InterPro" id="IPR035983">
    <property type="entry name" value="Hect_E3_ubiquitin_ligase"/>
</dbReference>
<feature type="active site" description="Glycyl thioester intermediate" evidence="2">
    <location>
        <position position="509"/>
    </location>
</feature>
<evidence type="ECO:0000313" key="6">
    <source>
        <dbReference type="Proteomes" id="UP000789706"/>
    </source>
</evidence>
<feature type="compositionally biased region" description="Low complexity" evidence="3">
    <location>
        <begin position="11"/>
        <end position="32"/>
    </location>
</feature>
<dbReference type="Gene3D" id="3.90.1750.10">
    <property type="entry name" value="Hect, E3 ligase catalytic domains"/>
    <property type="match status" value="1"/>
</dbReference>
<evidence type="ECO:0000313" key="5">
    <source>
        <dbReference type="EMBL" id="CAG8542834.1"/>
    </source>
</evidence>
<evidence type="ECO:0000259" key="4">
    <source>
        <dbReference type="PROSITE" id="PS50237"/>
    </source>
</evidence>
<feature type="region of interest" description="Disordered" evidence="3">
    <location>
        <begin position="1"/>
        <end position="48"/>
    </location>
</feature>
<dbReference type="EMBL" id="CAJVPK010000719">
    <property type="protein sequence ID" value="CAG8542834.1"/>
    <property type="molecule type" value="Genomic_DNA"/>
</dbReference>
<dbReference type="SUPFAM" id="SSF56204">
    <property type="entry name" value="Hect, E3 ligase catalytic domain"/>
    <property type="match status" value="1"/>
</dbReference>
<feature type="domain" description="HECT" evidence="4">
    <location>
        <begin position="211"/>
        <end position="545"/>
    </location>
</feature>
<proteinExistence type="predicted"/>
<evidence type="ECO:0000256" key="1">
    <source>
        <dbReference type="ARBA" id="ARBA00022786"/>
    </source>
</evidence>
<dbReference type="Gene3D" id="3.30.2410.10">
    <property type="entry name" value="Hect, E3 ligase catalytic domain"/>
    <property type="match status" value="1"/>
</dbReference>
<evidence type="ECO:0000256" key="3">
    <source>
        <dbReference type="SAM" id="MobiDB-lite"/>
    </source>
</evidence>
<dbReference type="AlphaFoldDB" id="A0A9N9ARX7"/>
<dbReference type="Gene3D" id="3.30.2160.10">
    <property type="entry name" value="Hect, E3 ligase catalytic domain"/>
    <property type="match status" value="1"/>
</dbReference>